<dbReference type="InterPro" id="IPR034154">
    <property type="entry name" value="TOPRIM_DnaG/twinkle"/>
</dbReference>
<dbReference type="SMART" id="SM00778">
    <property type="entry name" value="Prim_Zn_Ribbon"/>
    <property type="match status" value="1"/>
</dbReference>
<dbReference type="InterPro" id="IPR013237">
    <property type="entry name" value="Phage_T7_Gp4_N"/>
</dbReference>
<name>A4WYZ7_CERS5</name>
<proteinExistence type="predicted"/>
<evidence type="ECO:0000259" key="1">
    <source>
        <dbReference type="SMART" id="SM00778"/>
    </source>
</evidence>
<dbReference type="BioCyc" id="RSPH349102:G1G8M-3862-MONOMER"/>
<dbReference type="KEGG" id="rsq:Rsph17025_3747"/>
<dbReference type="EMBL" id="CP000662">
    <property type="protein sequence ID" value="ABP72611.1"/>
    <property type="molecule type" value="Genomic_DNA"/>
</dbReference>
<dbReference type="HOGENOM" id="CLU_059689_1_0_5"/>
<feature type="domain" description="DNA primase/helicase Gp4 N-terminal Bacteriophage T7-like" evidence="1">
    <location>
        <begin position="30"/>
        <end position="66"/>
    </location>
</feature>
<evidence type="ECO:0000313" key="2">
    <source>
        <dbReference type="EMBL" id="ABP72611.1"/>
    </source>
</evidence>
<keyword evidence="2" id="KW-0614">Plasmid</keyword>
<sequence length="321" mass="35427">MFHEKTTVAAKGKWRGILLELGMPEQFLRDKHGPCPLCKGKDRYRWDNKGGAGTYICSQCGAGDGMKLAMEFTGEPFPVLASRIDQIIRNVKLGEDKPRFELSDADRRRQLLEIWLASQVVRPGDLAHKYLETRGIEELVYPAALRSNPSMRDGEGGVRPCMIAMVGVHGQVNEKGQQTFVSAHRTFLKPDGSGKAEMAAPRKMMPGSLPEGACVMLSDYYGGPIGIAEGIETAMSASAHYSMPVWAALNTSILAKWWPPNGCTEVVIFGDNDRLFGGQSAAYALAHRLAVKGFDAKPIIPQREGDDWNDVWQRDRCRKAC</sequence>
<dbReference type="SUPFAM" id="SSF57783">
    <property type="entry name" value="Zinc beta-ribbon"/>
    <property type="match status" value="1"/>
</dbReference>
<dbReference type="CDD" id="cd01029">
    <property type="entry name" value="TOPRIM_primases"/>
    <property type="match status" value="1"/>
</dbReference>
<dbReference type="Pfam" id="PF13362">
    <property type="entry name" value="Toprim_3"/>
    <property type="match status" value="1"/>
</dbReference>
<geneLocation type="plasmid" evidence="2">
    <name>pRSPA01</name>
</geneLocation>
<gene>
    <name evidence="2" type="ordered locus">Rsph17025_3747</name>
</gene>
<protein>
    <submittedName>
        <fullName evidence="2">Helicase domain protein</fullName>
    </submittedName>
</protein>
<keyword evidence="2" id="KW-0547">Nucleotide-binding</keyword>
<dbReference type="Pfam" id="PF08273">
    <property type="entry name" value="Zn_Ribbon_Prim"/>
    <property type="match status" value="1"/>
</dbReference>
<reference evidence="2" key="1">
    <citation type="submission" date="2007-04" db="EMBL/GenBank/DDBJ databases">
        <title>Complete sequence of plasmid pRSPA01 of Rhodobacter sphaeroides ATCC 17025.</title>
        <authorList>
            <consortium name="US DOE Joint Genome Institute"/>
            <person name="Copeland A."/>
            <person name="Lucas S."/>
            <person name="Lapidus A."/>
            <person name="Barry K."/>
            <person name="Detter J.C."/>
            <person name="Glavina del Rio T."/>
            <person name="Hammon N."/>
            <person name="Israni S."/>
            <person name="Dalin E."/>
            <person name="Tice H."/>
            <person name="Pitluck S."/>
            <person name="Chertkov O."/>
            <person name="Brettin T."/>
            <person name="Bruce D."/>
            <person name="Han C."/>
            <person name="Schmutz J."/>
            <person name="Larimer F."/>
            <person name="Land M."/>
            <person name="Hauser L."/>
            <person name="Kyrpides N."/>
            <person name="Kim E."/>
            <person name="Richardson P."/>
            <person name="Mackenzie C."/>
            <person name="Choudhary M."/>
            <person name="Donohue T.J."/>
            <person name="Kaplan S."/>
        </authorList>
    </citation>
    <scope>NUCLEOTIDE SEQUENCE [LARGE SCALE GENOMIC DNA]</scope>
    <source>
        <strain evidence="2">ATCC 17025</strain>
        <plasmid evidence="2">pRSPA01</plasmid>
    </source>
</reference>
<dbReference type="Pfam" id="PF23639">
    <property type="entry name" value="DUF7146"/>
    <property type="match status" value="1"/>
</dbReference>
<keyword evidence="2" id="KW-0067">ATP-binding</keyword>
<keyword evidence="2" id="KW-0378">Hydrolase</keyword>
<keyword evidence="2" id="KW-0347">Helicase</keyword>
<organism evidence="2">
    <name type="scientific">Cereibacter sphaeroides (strain ATCC 17025 / ATH 2.4.3)</name>
    <name type="common">Rhodobacter sphaeroides</name>
    <dbReference type="NCBI Taxonomy" id="349102"/>
    <lineage>
        <taxon>Bacteria</taxon>
        <taxon>Pseudomonadati</taxon>
        <taxon>Pseudomonadota</taxon>
        <taxon>Alphaproteobacteria</taxon>
        <taxon>Rhodobacterales</taxon>
        <taxon>Paracoccaceae</taxon>
        <taxon>Cereibacter</taxon>
    </lineage>
</organism>
<dbReference type="GO" id="GO:0004386">
    <property type="term" value="F:helicase activity"/>
    <property type="evidence" value="ECO:0007669"/>
    <property type="project" value="UniProtKB-KW"/>
</dbReference>
<dbReference type="InterPro" id="IPR006171">
    <property type="entry name" value="TOPRIM_dom"/>
</dbReference>
<dbReference type="GO" id="GO:0008270">
    <property type="term" value="F:zinc ion binding"/>
    <property type="evidence" value="ECO:0007669"/>
    <property type="project" value="InterPro"/>
</dbReference>
<dbReference type="InterPro" id="IPR055570">
    <property type="entry name" value="DUF7146"/>
</dbReference>
<dbReference type="AlphaFoldDB" id="A4WYZ7"/>
<accession>A4WYZ7</accession>